<feature type="transmembrane region" description="Helical" evidence="1">
    <location>
        <begin position="48"/>
        <end position="66"/>
    </location>
</feature>
<dbReference type="HOGENOM" id="CLU_120389_2_0_9"/>
<dbReference type="PATRIC" id="fig|1048834.4.peg.2819"/>
<sequence>MKVNWFDRLLLFILSVVALILGVAVVLIGAAVPIGWAQMELTRQPYNTVTMVVGGVTALIAIRFLFFRRRRRDPKLDSVMVSGDHGPIRIAYDTIVQLANRRGSQLRGMASFETVVRQGQGGLILTLRMRVLPDIDIAALAKEAQNAVKSYLEETTHVPVERVLVQVTELGDSNRAMRVWSGTGA</sequence>
<dbReference type="AlphaFoldDB" id="F8IKU1"/>
<keyword evidence="1" id="KW-0472">Membrane</keyword>
<reference evidence="3" key="2">
    <citation type="submission" date="2011-06" db="EMBL/GenBank/DDBJ databases">
        <title>The complete genome sequence of Alicyclobacillus acidocaldarius sp. Tc-4-1.</title>
        <authorList>
            <person name="Chen Y."/>
            <person name="He Y."/>
            <person name="Dong Z."/>
            <person name="Hu S."/>
        </authorList>
    </citation>
    <scope>NUCLEOTIDE SEQUENCE [LARGE SCALE GENOMIC DNA]</scope>
    <source>
        <strain evidence="3">Tc-4-1</strain>
    </source>
</reference>
<accession>F8IKU1</accession>
<gene>
    <name evidence="2" type="ordered locus">TC41_2968</name>
</gene>
<dbReference type="NCBIfam" id="NF033218">
    <property type="entry name" value="anchor_AmaP"/>
    <property type="match status" value="1"/>
</dbReference>
<keyword evidence="1" id="KW-0812">Transmembrane</keyword>
<dbReference type="KEGG" id="aad:TC41_2968"/>
<name>F8IKU1_ALIAT</name>
<keyword evidence="1" id="KW-1133">Transmembrane helix</keyword>
<dbReference type="STRING" id="1048834.TC41_2968"/>
<dbReference type="Proteomes" id="UP000000292">
    <property type="component" value="Chromosome"/>
</dbReference>
<evidence type="ECO:0008006" key="4">
    <source>
        <dbReference type="Google" id="ProtNLM"/>
    </source>
</evidence>
<feature type="transmembrane region" description="Helical" evidence="1">
    <location>
        <begin position="9"/>
        <end position="36"/>
    </location>
</feature>
<evidence type="ECO:0000256" key="1">
    <source>
        <dbReference type="SAM" id="Phobius"/>
    </source>
</evidence>
<dbReference type="EMBL" id="CP002902">
    <property type="protein sequence ID" value="AEJ44857.1"/>
    <property type="molecule type" value="Genomic_DNA"/>
</dbReference>
<protein>
    <recommendedName>
        <fullName evidence="4">Alkaline shock response membrane anchor protein AmaP</fullName>
    </recommendedName>
</protein>
<evidence type="ECO:0000313" key="3">
    <source>
        <dbReference type="Proteomes" id="UP000000292"/>
    </source>
</evidence>
<proteinExistence type="predicted"/>
<dbReference type="eggNOG" id="COG1302">
    <property type="taxonomic scope" value="Bacteria"/>
</dbReference>
<dbReference type="RefSeq" id="WP_014465678.1">
    <property type="nucleotide sequence ID" value="NC_017167.1"/>
</dbReference>
<organism evidence="2 3">
    <name type="scientific">Alicyclobacillus acidocaldarius (strain Tc-4-1)</name>
    <name type="common">Bacillus acidocaldarius</name>
    <dbReference type="NCBI Taxonomy" id="1048834"/>
    <lineage>
        <taxon>Bacteria</taxon>
        <taxon>Bacillati</taxon>
        <taxon>Bacillota</taxon>
        <taxon>Bacilli</taxon>
        <taxon>Bacillales</taxon>
        <taxon>Alicyclobacillaceae</taxon>
        <taxon>Alicyclobacillus</taxon>
    </lineage>
</organism>
<evidence type="ECO:0000313" key="2">
    <source>
        <dbReference type="EMBL" id="AEJ44857.1"/>
    </source>
</evidence>
<reference evidence="2 3" key="1">
    <citation type="journal article" date="2011" name="J. Bacteriol.">
        <title>Complete Genome Sequence of Alicyclobacillus acidocaldarius Strain Tc-4-1.</title>
        <authorList>
            <person name="Chen Y."/>
            <person name="He Y."/>
            <person name="Zhang B."/>
            <person name="Yang J."/>
            <person name="Li W."/>
            <person name="Dong Z."/>
            <person name="Hu S."/>
        </authorList>
    </citation>
    <scope>NUCLEOTIDE SEQUENCE [LARGE SCALE GENOMIC DNA]</scope>
    <source>
        <strain evidence="2 3">Tc-4-1</strain>
    </source>
</reference>